<evidence type="ECO:0000313" key="2">
    <source>
        <dbReference type="Proteomes" id="UP000319342"/>
    </source>
</evidence>
<keyword evidence="2" id="KW-1185">Reference proteome</keyword>
<dbReference type="InterPro" id="IPR016024">
    <property type="entry name" value="ARM-type_fold"/>
</dbReference>
<protein>
    <recommendedName>
        <fullName evidence="3">Tetratricopeptide repeat protein</fullName>
    </recommendedName>
</protein>
<dbReference type="EMBL" id="CP036290">
    <property type="protein sequence ID" value="QDU84610.1"/>
    <property type="molecule type" value="Genomic_DNA"/>
</dbReference>
<accession>A0A518CZF1</accession>
<dbReference type="InterPro" id="IPR011989">
    <property type="entry name" value="ARM-like"/>
</dbReference>
<organism evidence="1 2">
    <name type="scientific">Rohdeia mirabilis</name>
    <dbReference type="NCBI Taxonomy" id="2528008"/>
    <lineage>
        <taxon>Bacteria</taxon>
        <taxon>Pseudomonadati</taxon>
        <taxon>Planctomycetota</taxon>
        <taxon>Planctomycetia</taxon>
        <taxon>Planctomycetia incertae sedis</taxon>
        <taxon>Rohdeia</taxon>
    </lineage>
</organism>
<dbReference type="OrthoDB" id="264557at2"/>
<dbReference type="Gene3D" id="1.25.10.10">
    <property type="entry name" value="Leucine-rich Repeat Variant"/>
    <property type="match status" value="1"/>
</dbReference>
<dbReference type="Pfam" id="PF13646">
    <property type="entry name" value="HEAT_2"/>
    <property type="match status" value="1"/>
</dbReference>
<gene>
    <name evidence="1" type="ORF">Pla163_17210</name>
</gene>
<dbReference type="AlphaFoldDB" id="A0A518CZF1"/>
<dbReference type="Proteomes" id="UP000319342">
    <property type="component" value="Chromosome"/>
</dbReference>
<dbReference type="SUPFAM" id="SSF48371">
    <property type="entry name" value="ARM repeat"/>
    <property type="match status" value="1"/>
</dbReference>
<evidence type="ECO:0000313" key="1">
    <source>
        <dbReference type="EMBL" id="QDU84610.1"/>
    </source>
</evidence>
<name>A0A518CZF1_9BACT</name>
<dbReference type="NCBIfam" id="NF047558">
    <property type="entry name" value="TPR_END_plus"/>
    <property type="match status" value="1"/>
</dbReference>
<evidence type="ECO:0008006" key="3">
    <source>
        <dbReference type="Google" id="ProtNLM"/>
    </source>
</evidence>
<dbReference type="RefSeq" id="WP_145186465.1">
    <property type="nucleotide sequence ID" value="NZ_CP036290.1"/>
</dbReference>
<reference evidence="1 2" key="1">
    <citation type="submission" date="2019-02" db="EMBL/GenBank/DDBJ databases">
        <title>Deep-cultivation of Planctomycetes and their phenomic and genomic characterization uncovers novel biology.</title>
        <authorList>
            <person name="Wiegand S."/>
            <person name="Jogler M."/>
            <person name="Boedeker C."/>
            <person name="Pinto D."/>
            <person name="Vollmers J."/>
            <person name="Rivas-Marin E."/>
            <person name="Kohn T."/>
            <person name="Peeters S.H."/>
            <person name="Heuer A."/>
            <person name="Rast P."/>
            <person name="Oberbeckmann S."/>
            <person name="Bunk B."/>
            <person name="Jeske O."/>
            <person name="Meyerdierks A."/>
            <person name="Storesund J.E."/>
            <person name="Kallscheuer N."/>
            <person name="Luecker S."/>
            <person name="Lage O.M."/>
            <person name="Pohl T."/>
            <person name="Merkel B.J."/>
            <person name="Hornburger P."/>
            <person name="Mueller R.-W."/>
            <person name="Bruemmer F."/>
            <person name="Labrenz M."/>
            <person name="Spormann A.M."/>
            <person name="Op den Camp H."/>
            <person name="Overmann J."/>
            <person name="Amann R."/>
            <person name="Jetten M.S.M."/>
            <person name="Mascher T."/>
            <person name="Medema M.H."/>
            <person name="Devos D.P."/>
            <person name="Kaster A.-K."/>
            <person name="Ovreas L."/>
            <person name="Rohde M."/>
            <person name="Galperin M.Y."/>
            <person name="Jogler C."/>
        </authorList>
    </citation>
    <scope>NUCLEOTIDE SEQUENCE [LARGE SCALE GENOMIC DNA]</scope>
    <source>
        <strain evidence="1 2">Pla163</strain>
    </source>
</reference>
<proteinExistence type="predicted"/>
<dbReference type="SUPFAM" id="SSF48452">
    <property type="entry name" value="TPR-like"/>
    <property type="match status" value="1"/>
</dbReference>
<sequence length="869" mass="91052">MGGPVEGWSGSPAPHTVRGPLGLAAVVLVASLLAVQLGAREPAPGTERGGSASAAVRDERALALVAELDRAGDPAGRSAALAALLAADPDTAAAALRAPAPATSLGRRAFARFAATLGRPVAIGPLFALATDGDAAVRALALEGLGRVDLGSERLGERIERLADAARRDTDAAVRRTALEALGTLDDPAAADVLAERASTRSDEALVAATALVRLRAGISELAALVESAAAAAPSAIDDPNTLEVLIGGYGAALGRGATPPRVGARVLAGFGASANEKLATAAARALDAALAEWDRLRRPDAAEAFLDGLSDAGWSADALDHAVARRALAEDGAPPRALAAGERLERRHRFTPGVAGARETAAGLAYQAAALLVGGDPDAARGRIERAEAVLEGALRLRPDQGPRPFRREAGRAAAAADLYQRLAAVRIFDVFARVAAGTDPFDPELLERARAVHVAALNAQLVALRGDADLFVSNLEAVLARGSAPAALVDPRARGEAADHWLAVHGRTYLALAAVTGTELPGFVGTLDDGPHRVAALPARLRDPLADPERLELLQGLRIADLERVSYRVQDRLQAENRALWQRVEQSLLEKIGTDAERGFTPLLEYRDPAITALGHSSDLRGVGDSEGALAHALAVRRDLEGAPNAPTGSLSAWFNARVALAAGAAHTDLGDGAGAERELRDALTRLVALENELVQRASELEAGRIGVLQLAAIDPFQRRRLAADLARTRDLRSQVLVSLAVNANVRLRDFDAAKDWFDQAFELRQDEFMRVLRACYAARAGRVEEARFALAGVTPAPELEYNIACTLALLGDADRALVHLERALEQLPSRGARARQAEWARDDPDLAELAQDPRFDALLASFAGGG</sequence>
<dbReference type="InterPro" id="IPR011990">
    <property type="entry name" value="TPR-like_helical_dom_sf"/>
</dbReference>